<dbReference type="EMBL" id="JACATE010000012">
    <property type="protein sequence ID" value="NWJ29069.1"/>
    <property type="molecule type" value="Genomic_DNA"/>
</dbReference>
<dbReference type="EMBL" id="JACATG010000013">
    <property type="protein sequence ID" value="NWK14359.1"/>
    <property type="molecule type" value="Genomic_DNA"/>
</dbReference>
<dbReference type="Proteomes" id="UP000563820">
    <property type="component" value="Unassembled WGS sequence"/>
</dbReference>
<evidence type="ECO:0000313" key="9">
    <source>
        <dbReference type="Proteomes" id="UP000563820"/>
    </source>
</evidence>
<comment type="caution">
    <text evidence="1">The sequence shown here is derived from an EMBL/GenBank/DDBJ whole genome shotgun (WGS) entry which is preliminary data.</text>
</comment>
<dbReference type="AlphaFoldDB" id="A0A7K4M9L3"/>
<organism evidence="1 10">
    <name type="scientific">Marine Group I thaumarchaeote</name>
    <dbReference type="NCBI Taxonomy" id="2511932"/>
    <lineage>
        <taxon>Archaea</taxon>
        <taxon>Nitrososphaerota</taxon>
        <taxon>Marine Group I</taxon>
    </lineage>
</organism>
<accession>A0A7K4M9L3</accession>
<reference evidence="6 7" key="1">
    <citation type="journal article" date="2019" name="Environ. Microbiol.">
        <title>Genomics insights into ecotype formation of ammonia-oxidizing archaea in the deep ocean.</title>
        <authorList>
            <person name="Wang Y."/>
            <person name="Huang J.M."/>
            <person name="Cui G.J."/>
            <person name="Nunoura T."/>
            <person name="Takaki Y."/>
            <person name="Li W.L."/>
            <person name="Li J."/>
            <person name="Gao Z.M."/>
            <person name="Takai K."/>
            <person name="Zhang A.Q."/>
            <person name="Stepanauskas R."/>
        </authorList>
    </citation>
    <scope>NUCLEOTIDE SEQUENCE [LARGE SCALE GENOMIC DNA]</scope>
    <source>
        <strain evidence="4 7">D1a</strain>
        <strain evidence="1 10">L14</strain>
        <strain evidence="5 6">L19a</strain>
        <strain evidence="3 8">T1C4</strain>
        <strain evidence="2 9">T1L11</strain>
    </source>
</reference>
<dbReference type="Proteomes" id="UP000549797">
    <property type="component" value="Unassembled WGS sequence"/>
</dbReference>
<dbReference type="Proteomes" id="UP000587702">
    <property type="component" value="Unassembled WGS sequence"/>
</dbReference>
<dbReference type="Proteomes" id="UP000559282">
    <property type="component" value="Unassembled WGS sequence"/>
</dbReference>
<dbReference type="Proteomes" id="UP000535457">
    <property type="component" value="Unassembled WGS sequence"/>
</dbReference>
<evidence type="ECO:0000313" key="4">
    <source>
        <dbReference type="EMBL" id="NWK09177.1"/>
    </source>
</evidence>
<evidence type="ECO:0000313" key="5">
    <source>
        <dbReference type="EMBL" id="NWK14359.1"/>
    </source>
</evidence>
<evidence type="ECO:0000313" key="8">
    <source>
        <dbReference type="Proteomes" id="UP000559282"/>
    </source>
</evidence>
<evidence type="ECO:0000313" key="10">
    <source>
        <dbReference type="Proteomes" id="UP000587702"/>
    </source>
</evidence>
<dbReference type="EMBL" id="JACATI010000009">
    <property type="protein sequence ID" value="NWJ20746.1"/>
    <property type="molecule type" value="Genomic_DNA"/>
</dbReference>
<protein>
    <submittedName>
        <fullName evidence="1">Uncharacterized protein</fullName>
    </submittedName>
</protein>
<evidence type="ECO:0000313" key="7">
    <source>
        <dbReference type="Proteomes" id="UP000549797"/>
    </source>
</evidence>
<evidence type="ECO:0000313" key="6">
    <source>
        <dbReference type="Proteomes" id="UP000535457"/>
    </source>
</evidence>
<gene>
    <name evidence="3" type="ORF">HX847_06715</name>
    <name evidence="2" type="ORF">HX848_06790</name>
    <name evidence="4" type="ORF">HX852_05280</name>
    <name evidence="5" type="ORF">HX853_06990</name>
    <name evidence="1" type="ORF">HX860_06760</name>
</gene>
<name>A0A7K4M9L3_9ARCH</name>
<dbReference type="EMBL" id="JACATF010000033">
    <property type="protein sequence ID" value="NWK08080.1"/>
    <property type="molecule type" value="Genomic_DNA"/>
</dbReference>
<dbReference type="EMBL" id="JACATJ010000008">
    <property type="protein sequence ID" value="NWK09177.1"/>
    <property type="molecule type" value="Genomic_DNA"/>
</dbReference>
<evidence type="ECO:0000313" key="1">
    <source>
        <dbReference type="EMBL" id="NWJ20746.1"/>
    </source>
</evidence>
<sequence>MSLDQEKLKKSAKKHSEKLANLGMELGKIQFSYKVERKPSKEYWQKRIDDFKKYNEKGMEYYNQTYSLMNLVNKEESQIFLLSTSKFRQLGLKLIEVMEKIKENPSIMDSKDKQQSKWSKEIREQITEHSNTCIHYEKDMNTSFREFYEKHLKKILE</sequence>
<reference evidence="1" key="2">
    <citation type="submission" date="2020-06" db="EMBL/GenBank/DDBJ databases">
        <authorList>
            <person name="Wang Y."/>
        </authorList>
    </citation>
    <scope>NUCLEOTIDE SEQUENCE</scope>
    <source>
        <strain evidence="4">D1a</strain>
        <strain evidence="1">L14</strain>
        <strain evidence="5">L19a</strain>
        <strain evidence="3">T1C4</strain>
        <strain evidence="2">T1L11</strain>
    </source>
</reference>
<evidence type="ECO:0000313" key="3">
    <source>
        <dbReference type="EMBL" id="NWK08080.1"/>
    </source>
</evidence>
<evidence type="ECO:0000313" key="2">
    <source>
        <dbReference type="EMBL" id="NWJ29069.1"/>
    </source>
</evidence>
<proteinExistence type="predicted"/>